<dbReference type="EMBL" id="JAULSW010000001">
    <property type="protein sequence ID" value="KAK3393244.1"/>
    <property type="molecule type" value="Genomic_DNA"/>
</dbReference>
<protein>
    <submittedName>
        <fullName evidence="1">Uncharacterized protein</fullName>
    </submittedName>
</protein>
<reference evidence="1" key="2">
    <citation type="submission" date="2023-06" db="EMBL/GenBank/DDBJ databases">
        <authorList>
            <consortium name="Lawrence Berkeley National Laboratory"/>
            <person name="Haridas S."/>
            <person name="Hensen N."/>
            <person name="Bonometti L."/>
            <person name="Westerberg I."/>
            <person name="Brannstrom I.O."/>
            <person name="Guillou S."/>
            <person name="Cros-Aarteil S."/>
            <person name="Calhoun S."/>
            <person name="Kuo A."/>
            <person name="Mondo S."/>
            <person name="Pangilinan J."/>
            <person name="Riley R."/>
            <person name="LaButti K."/>
            <person name="Andreopoulos B."/>
            <person name="Lipzen A."/>
            <person name="Chen C."/>
            <person name="Yanf M."/>
            <person name="Daum C."/>
            <person name="Ng V."/>
            <person name="Clum A."/>
            <person name="Steindorff A."/>
            <person name="Ohm R."/>
            <person name="Martin F."/>
            <person name="Silar P."/>
            <person name="Natvig D."/>
            <person name="Lalanne C."/>
            <person name="Gautier V."/>
            <person name="Ament-velasquez S.L."/>
            <person name="Kruys A."/>
            <person name="Hutchinson M.I."/>
            <person name="Powell A.J."/>
            <person name="Barry K."/>
            <person name="Miller A.N."/>
            <person name="Grigoriev I.V."/>
            <person name="Debuchy R."/>
            <person name="Gladieux P."/>
            <person name="Thoren M.H."/>
            <person name="Johannesson H."/>
        </authorList>
    </citation>
    <scope>NUCLEOTIDE SEQUENCE</scope>
    <source>
        <strain evidence="1">CBS 232.78</strain>
    </source>
</reference>
<dbReference type="InterPro" id="IPR038883">
    <property type="entry name" value="AN11006-like"/>
</dbReference>
<name>A0AAE0P4N9_9PEZI</name>
<dbReference type="AlphaFoldDB" id="A0AAE0P4N9"/>
<organism evidence="1 2">
    <name type="scientific">Podospora didyma</name>
    <dbReference type="NCBI Taxonomy" id="330526"/>
    <lineage>
        <taxon>Eukaryota</taxon>
        <taxon>Fungi</taxon>
        <taxon>Dikarya</taxon>
        <taxon>Ascomycota</taxon>
        <taxon>Pezizomycotina</taxon>
        <taxon>Sordariomycetes</taxon>
        <taxon>Sordariomycetidae</taxon>
        <taxon>Sordariales</taxon>
        <taxon>Podosporaceae</taxon>
        <taxon>Podospora</taxon>
    </lineage>
</organism>
<gene>
    <name evidence="1" type="ORF">B0H63DRAFT_491302</name>
</gene>
<keyword evidence="2" id="KW-1185">Reference proteome</keyword>
<accession>A0AAE0P4N9</accession>
<comment type="caution">
    <text evidence="1">The sequence shown here is derived from an EMBL/GenBank/DDBJ whole genome shotgun (WGS) entry which is preliminary data.</text>
</comment>
<reference evidence="1" key="1">
    <citation type="journal article" date="2023" name="Mol. Phylogenet. Evol.">
        <title>Genome-scale phylogeny and comparative genomics of the fungal order Sordariales.</title>
        <authorList>
            <person name="Hensen N."/>
            <person name="Bonometti L."/>
            <person name="Westerberg I."/>
            <person name="Brannstrom I.O."/>
            <person name="Guillou S."/>
            <person name="Cros-Aarteil S."/>
            <person name="Calhoun S."/>
            <person name="Haridas S."/>
            <person name="Kuo A."/>
            <person name="Mondo S."/>
            <person name="Pangilinan J."/>
            <person name="Riley R."/>
            <person name="LaButti K."/>
            <person name="Andreopoulos B."/>
            <person name="Lipzen A."/>
            <person name="Chen C."/>
            <person name="Yan M."/>
            <person name="Daum C."/>
            <person name="Ng V."/>
            <person name="Clum A."/>
            <person name="Steindorff A."/>
            <person name="Ohm R.A."/>
            <person name="Martin F."/>
            <person name="Silar P."/>
            <person name="Natvig D.O."/>
            <person name="Lalanne C."/>
            <person name="Gautier V."/>
            <person name="Ament-Velasquez S.L."/>
            <person name="Kruys A."/>
            <person name="Hutchinson M.I."/>
            <person name="Powell A.J."/>
            <person name="Barry K."/>
            <person name="Miller A.N."/>
            <person name="Grigoriev I.V."/>
            <person name="Debuchy R."/>
            <person name="Gladieux P."/>
            <person name="Hiltunen Thoren M."/>
            <person name="Johannesson H."/>
        </authorList>
    </citation>
    <scope>NUCLEOTIDE SEQUENCE</scope>
    <source>
        <strain evidence="1">CBS 232.78</strain>
    </source>
</reference>
<dbReference type="PANTHER" id="PTHR42085">
    <property type="entry name" value="F-BOX DOMAIN-CONTAINING PROTEIN"/>
    <property type="match status" value="1"/>
</dbReference>
<proteinExistence type="predicted"/>
<dbReference type="Proteomes" id="UP001285441">
    <property type="component" value="Unassembled WGS sequence"/>
</dbReference>
<sequence>METATPILRLSPQIRHRIQFENIKFISHSNDSAPSRCVHGLLLCYRTIYAEVSTLVYSADIFVLHYWPNRSLQPLLALTAASLAALTTLKIVLNENSCHPGATEEGDAGCCDQDWFTGPSYSRDSKSLEDEIRERCDRDHTRCHRPPLNRNDLRATASSPTALVCDLVCGDPDVVELTVAPLRLLQPLKNCHLRLCRTRNFELQQVAKQVVQDAVLWPWHHAATPLPVFGSIAASTSAPTPSALQKRCSWLLDLPSELRFHILQYTDLVTPEKEVIWGRQDGAHYHESVAHCSTDTFERCDSMDCPPDIHSGCRLRRCWAKHTAVSSTCRCWAPPVSLFMICRTLYEDAQAVFFSCNRFIIHDYKSNQPFKAPPEDGDYPEERLAASQFIREALIFPAYSSRRWPRHDHPAIKDWSSTIDWLKDKINALGLTIRIVMAEPCDGEWPRLRRDMTEAQGREVIAGYAYIIRPLRLLGGGSDDGERGLRAFYAQLELPWKWIPAFKHNWDNPWRTVMGSRYTRLYRTDVVEPRERLWKEWYARPY</sequence>
<evidence type="ECO:0000313" key="2">
    <source>
        <dbReference type="Proteomes" id="UP001285441"/>
    </source>
</evidence>
<dbReference type="PANTHER" id="PTHR42085:SF6">
    <property type="entry name" value="F-BOX DOMAIN-CONTAINING PROTEIN"/>
    <property type="match status" value="1"/>
</dbReference>
<evidence type="ECO:0000313" key="1">
    <source>
        <dbReference type="EMBL" id="KAK3393244.1"/>
    </source>
</evidence>